<protein>
    <submittedName>
        <fullName evidence="6">Uncharacterized protein LOC111103662</fullName>
    </submittedName>
    <submittedName>
        <fullName evidence="7">Uncharacterized protein LOC111103663</fullName>
    </submittedName>
    <submittedName>
        <fullName evidence="8">Uncharacterized protein LOC111123727</fullName>
    </submittedName>
</protein>
<reference evidence="6 7" key="1">
    <citation type="submission" date="2025-04" db="UniProtKB">
        <authorList>
            <consortium name="RefSeq"/>
        </authorList>
    </citation>
    <scope>IDENTIFICATION</scope>
    <source>
        <tissue evidence="6 7">Whole sample</tissue>
    </source>
</reference>
<dbReference type="OrthoDB" id="6111035at2759"/>
<dbReference type="InterPro" id="IPR007527">
    <property type="entry name" value="Znf_SWIM"/>
</dbReference>
<dbReference type="KEGG" id="cvn:111103663"/>
<keyword evidence="2" id="KW-0479">Metal-binding</keyword>
<evidence type="ECO:0000256" key="3">
    <source>
        <dbReference type="PROSITE-ProRule" id="PRU00325"/>
    </source>
</evidence>
<dbReference type="Proteomes" id="UP000694844">
    <property type="component" value="Chromosome 7"/>
</dbReference>
<dbReference type="GO" id="GO:0008270">
    <property type="term" value="F:zinc ion binding"/>
    <property type="evidence" value="ECO:0007669"/>
    <property type="project" value="UniProtKB-KW"/>
</dbReference>
<dbReference type="KEGG" id="cvn:111103662"/>
<evidence type="ECO:0000313" key="7">
    <source>
        <dbReference type="RefSeq" id="XP_022292790.1"/>
    </source>
</evidence>
<evidence type="ECO:0000313" key="8">
    <source>
        <dbReference type="RefSeq" id="XP_022321973.1"/>
    </source>
</evidence>
<name>A0A8B8ARH6_CRAVI</name>
<dbReference type="PROSITE" id="PS50966">
    <property type="entry name" value="ZF_SWIM"/>
    <property type="match status" value="1"/>
</dbReference>
<proteinExistence type="predicted"/>
<dbReference type="InterPro" id="IPR027806">
    <property type="entry name" value="HARBI1_dom"/>
</dbReference>
<evidence type="ECO:0000256" key="2">
    <source>
        <dbReference type="ARBA" id="ARBA00022723"/>
    </source>
</evidence>
<dbReference type="KEGG" id="cvn:111123727"/>
<dbReference type="RefSeq" id="XP_022321973.1">
    <property type="nucleotide sequence ID" value="XM_022466265.1"/>
</dbReference>
<sequence length="691" mass="78475">MPPISRKFYACVLCDKRTKPGERRPINDALSTFLKKHFLLQIRPNSGDVVCDKCRRRHYRNEEQKSKTTDVTAEPALDDFVPPAPKPRKCTLSSPPSVKLSLSSTAKSHSYCFLCKRPGPKLVNVPPKARFSTFLHNEIIIPAGSRCCPVHLHEDLFTDEAISSVRCTNDHIILNRTSILNLLKNLRIAALHNETSRINFDDEKILSETDYINLTGLSREHFNDLHTYIAVSIRNTPTRSTRTSLGIFLFKLKTGTSSKVLSTVFGISKSSIKRAVSAVREALATNFVPHFLGFDHISRSDVIENHSRPLAQNLFGNGKEAILVLDGTYIYLQKSGNFQFQRRTYSMHKGRPLVKPMVVVTTTGYFIAILGPYMADVKNNDGSILNHMLASNVQDIKNWIENEDIFIVDRGFRDSLEFLEDLGIKAKMPSFIPRGQAQMSTEEANTSRLVTKVRWVVESANARIKSWKYLASVLPTHQVPYIRDYVCIVCAIANKYLPPLSTGQDNDEALAAKMLHLSQKVNTLKQRVEDENLGKRTAIWKEPSNNLDDFPRLTEDDLRNITCGVYQIKMSSSYIHEHLEGNYQFFVHREDETLLRIKLQSRHISSKVYILWIEYNPIEVTAWYCKCKSGARVVGVCAHIAAILWYLGYARHNPDIRYGVKNWGQHLEDASDMPQVIDESESDTDGSVVEE</sequence>
<keyword evidence="3" id="KW-0862">Zinc</keyword>
<dbReference type="Pfam" id="PF13359">
    <property type="entry name" value="DDE_Tnp_4"/>
    <property type="match status" value="1"/>
</dbReference>
<gene>
    <name evidence="6" type="primary">LOC111103662</name>
    <name evidence="7" type="synonym">LOC111103663</name>
    <name evidence="8" type="synonym">LOC111123727</name>
</gene>
<comment type="cofactor">
    <cofactor evidence="1">
        <name>a divalent metal cation</name>
        <dbReference type="ChEBI" id="CHEBI:60240"/>
    </cofactor>
</comment>
<evidence type="ECO:0000313" key="5">
    <source>
        <dbReference type="Proteomes" id="UP000694844"/>
    </source>
</evidence>
<organism evidence="5 6">
    <name type="scientific">Crassostrea virginica</name>
    <name type="common">Eastern oyster</name>
    <dbReference type="NCBI Taxonomy" id="6565"/>
    <lineage>
        <taxon>Eukaryota</taxon>
        <taxon>Metazoa</taxon>
        <taxon>Spiralia</taxon>
        <taxon>Lophotrochozoa</taxon>
        <taxon>Mollusca</taxon>
        <taxon>Bivalvia</taxon>
        <taxon>Autobranchia</taxon>
        <taxon>Pteriomorphia</taxon>
        <taxon>Ostreida</taxon>
        <taxon>Ostreoidea</taxon>
        <taxon>Ostreidae</taxon>
        <taxon>Crassostrea</taxon>
    </lineage>
</organism>
<dbReference type="Proteomes" id="UP000694844">
    <property type="component" value="Chromosome 3"/>
</dbReference>
<evidence type="ECO:0000256" key="1">
    <source>
        <dbReference type="ARBA" id="ARBA00001968"/>
    </source>
</evidence>
<dbReference type="GeneID" id="111103662"/>
<evidence type="ECO:0000259" key="4">
    <source>
        <dbReference type="PROSITE" id="PS50966"/>
    </source>
</evidence>
<dbReference type="RefSeq" id="XP_022292789.1">
    <property type="nucleotide sequence ID" value="XM_022437081.1"/>
</dbReference>
<evidence type="ECO:0000313" key="6">
    <source>
        <dbReference type="RefSeq" id="XP_022292789.1"/>
    </source>
</evidence>
<dbReference type="AlphaFoldDB" id="A0A8B8ARH6"/>
<accession>A0A8B8ARH6</accession>
<dbReference type="RefSeq" id="XP_022292790.1">
    <property type="nucleotide sequence ID" value="XM_022437082.1"/>
</dbReference>
<feature type="domain" description="SWIM-type" evidence="4">
    <location>
        <begin position="609"/>
        <end position="648"/>
    </location>
</feature>
<keyword evidence="5" id="KW-1185">Reference proteome</keyword>
<dbReference type="PANTHER" id="PTHR23080">
    <property type="entry name" value="THAP DOMAIN PROTEIN"/>
    <property type="match status" value="1"/>
</dbReference>
<keyword evidence="3" id="KW-0863">Zinc-finger</keyword>